<dbReference type="SUPFAM" id="SSF56436">
    <property type="entry name" value="C-type lectin-like"/>
    <property type="match status" value="1"/>
</dbReference>
<protein>
    <recommendedName>
        <fullName evidence="3">C-type lectin domain-containing protein</fullName>
    </recommendedName>
</protein>
<feature type="domain" description="C-type lectin" evidence="3">
    <location>
        <begin position="332"/>
        <end position="448"/>
    </location>
</feature>
<evidence type="ECO:0000256" key="1">
    <source>
        <dbReference type="SAM" id="MobiDB-lite"/>
    </source>
</evidence>
<feature type="compositionally biased region" description="Low complexity" evidence="1">
    <location>
        <begin position="116"/>
        <end position="172"/>
    </location>
</feature>
<dbReference type="Gene3D" id="3.10.100.10">
    <property type="entry name" value="Mannose-Binding Protein A, subunit A"/>
    <property type="match status" value="1"/>
</dbReference>
<sequence>MGCVNRSIVISTVLVATVLIFYTFCESDVIQKQSDTNLVVSIVPQEKINASILSRKARMTMGKALMERQFIKDRRAIIIRCCGMESCTNVPLRRKIIIKRKKKKTTTPSEYEDGETSISGEETTSSEETTAGGETTASEETTVSSEETTVETTTIDANVTTTNPNATTLHTNSTTHGKHNSTRTTITTIHPNSTTKVTTPTTATFSTVNGTISTTTIASTSTISTTTSNASLTTSTASTTTIITFSTTTPAPNCSADTCLAINCSQSNPQPSSSEVQVSSVLNGNPIPRRMTFSIGETCNKAYKIISGSATVIDLNRIYIGKINQLWFPQGNYESAFRVCCLLKMNVLSIDTPDKFTCISSMLKSMGSMSWYVWTSARQRKCNGSYVWCSNPWTEVNASLWSPGFPVAYNASTNDAPCVSLNVNYVNNTAVTTLENSACDFMNTIICEY</sequence>
<dbReference type="AlphaFoldDB" id="A0A8S1D024"/>
<dbReference type="InterPro" id="IPR016187">
    <property type="entry name" value="CTDL_fold"/>
</dbReference>
<dbReference type="InterPro" id="IPR001304">
    <property type="entry name" value="C-type_lectin-like"/>
</dbReference>
<organism evidence="4 5">
    <name type="scientific">Cloeon dipterum</name>
    <dbReference type="NCBI Taxonomy" id="197152"/>
    <lineage>
        <taxon>Eukaryota</taxon>
        <taxon>Metazoa</taxon>
        <taxon>Ecdysozoa</taxon>
        <taxon>Arthropoda</taxon>
        <taxon>Hexapoda</taxon>
        <taxon>Insecta</taxon>
        <taxon>Pterygota</taxon>
        <taxon>Palaeoptera</taxon>
        <taxon>Ephemeroptera</taxon>
        <taxon>Pisciforma</taxon>
        <taxon>Baetidae</taxon>
        <taxon>Cloeon</taxon>
    </lineage>
</organism>
<dbReference type="InterPro" id="IPR016186">
    <property type="entry name" value="C-type_lectin-like/link_sf"/>
</dbReference>
<dbReference type="Proteomes" id="UP000494165">
    <property type="component" value="Unassembled WGS sequence"/>
</dbReference>
<evidence type="ECO:0000313" key="5">
    <source>
        <dbReference type="Proteomes" id="UP000494165"/>
    </source>
</evidence>
<accession>A0A8S1D024</accession>
<proteinExistence type="predicted"/>
<evidence type="ECO:0000256" key="2">
    <source>
        <dbReference type="SAM" id="Phobius"/>
    </source>
</evidence>
<dbReference type="EMBL" id="CADEPI010000088">
    <property type="protein sequence ID" value="CAB3373673.1"/>
    <property type="molecule type" value="Genomic_DNA"/>
</dbReference>
<comment type="caution">
    <text evidence="4">The sequence shown here is derived from an EMBL/GenBank/DDBJ whole genome shotgun (WGS) entry which is preliminary data.</text>
</comment>
<keyword evidence="2" id="KW-0812">Transmembrane</keyword>
<name>A0A8S1D024_9INSE</name>
<keyword evidence="2" id="KW-1133">Transmembrane helix</keyword>
<gene>
    <name evidence="4" type="ORF">CLODIP_2_CD11312</name>
</gene>
<dbReference type="CDD" id="cd00037">
    <property type="entry name" value="CLECT"/>
    <property type="match status" value="1"/>
</dbReference>
<dbReference type="PROSITE" id="PS50041">
    <property type="entry name" value="C_TYPE_LECTIN_2"/>
    <property type="match status" value="1"/>
</dbReference>
<reference evidence="4 5" key="1">
    <citation type="submission" date="2020-04" db="EMBL/GenBank/DDBJ databases">
        <authorList>
            <person name="Alioto T."/>
            <person name="Alioto T."/>
            <person name="Gomez Garrido J."/>
        </authorList>
    </citation>
    <scope>NUCLEOTIDE SEQUENCE [LARGE SCALE GENOMIC DNA]</scope>
</reference>
<keyword evidence="2" id="KW-0472">Membrane</keyword>
<feature type="transmembrane region" description="Helical" evidence="2">
    <location>
        <begin position="7"/>
        <end position="24"/>
    </location>
</feature>
<evidence type="ECO:0000313" key="4">
    <source>
        <dbReference type="EMBL" id="CAB3373673.1"/>
    </source>
</evidence>
<keyword evidence="5" id="KW-1185">Reference proteome</keyword>
<evidence type="ECO:0000259" key="3">
    <source>
        <dbReference type="PROSITE" id="PS50041"/>
    </source>
</evidence>
<feature type="region of interest" description="Disordered" evidence="1">
    <location>
        <begin position="101"/>
        <end position="184"/>
    </location>
</feature>
<dbReference type="OrthoDB" id="5858677at2759"/>